<dbReference type="OrthoDB" id="9759607at2"/>
<dbReference type="Gene3D" id="3.30.70.270">
    <property type="match status" value="1"/>
</dbReference>
<dbReference type="EMBL" id="SNYM01000003">
    <property type="protein sequence ID" value="TDQ49734.1"/>
    <property type="molecule type" value="Genomic_DNA"/>
</dbReference>
<keyword evidence="8" id="KW-1185">Reference proteome</keyword>
<feature type="transmembrane region" description="Helical" evidence="5">
    <location>
        <begin position="23"/>
        <end position="42"/>
    </location>
</feature>
<dbReference type="Pfam" id="PF00990">
    <property type="entry name" value="GGDEF"/>
    <property type="match status" value="1"/>
</dbReference>
<evidence type="ECO:0000256" key="5">
    <source>
        <dbReference type="SAM" id="Phobius"/>
    </source>
</evidence>
<feature type="domain" description="GGDEF" evidence="6">
    <location>
        <begin position="236"/>
        <end position="376"/>
    </location>
</feature>
<dbReference type="InterPro" id="IPR050469">
    <property type="entry name" value="Diguanylate_Cyclase"/>
</dbReference>
<reference evidence="7 8" key="1">
    <citation type="submission" date="2019-03" db="EMBL/GenBank/DDBJ databases">
        <title>Genomic Encyclopedia of Type Strains, Phase IV (KMG-IV): sequencing the most valuable type-strain genomes for metagenomic binning, comparative biology and taxonomic classification.</title>
        <authorList>
            <person name="Goeker M."/>
        </authorList>
    </citation>
    <scope>NUCLEOTIDE SEQUENCE [LARGE SCALE GENOMIC DNA]</scope>
    <source>
        <strain evidence="7 8">DSM 103792</strain>
    </source>
</reference>
<dbReference type="GO" id="GO:1902201">
    <property type="term" value="P:negative regulation of bacterial-type flagellum-dependent cell motility"/>
    <property type="evidence" value="ECO:0007669"/>
    <property type="project" value="TreeGrafter"/>
</dbReference>
<dbReference type="GO" id="GO:0005886">
    <property type="term" value="C:plasma membrane"/>
    <property type="evidence" value="ECO:0007669"/>
    <property type="project" value="UniProtKB-SubCell"/>
</dbReference>
<dbReference type="RefSeq" id="WP_133588308.1">
    <property type="nucleotide sequence ID" value="NZ_CP037953.1"/>
</dbReference>
<dbReference type="InterPro" id="IPR000160">
    <property type="entry name" value="GGDEF_dom"/>
</dbReference>
<feature type="transmembrane region" description="Helical" evidence="5">
    <location>
        <begin position="162"/>
        <end position="182"/>
    </location>
</feature>
<dbReference type="InterPro" id="IPR029787">
    <property type="entry name" value="Nucleotide_cyclase"/>
</dbReference>
<feature type="transmembrane region" description="Helical" evidence="5">
    <location>
        <begin position="133"/>
        <end position="150"/>
    </location>
</feature>
<comment type="subcellular location">
    <subcellularLocation>
        <location evidence="2">Cell inner membrane</location>
    </subcellularLocation>
</comment>
<proteinExistence type="predicted"/>
<organism evidence="7 8">
    <name type="scientific">Permianibacter aggregans</name>
    <dbReference type="NCBI Taxonomy" id="1510150"/>
    <lineage>
        <taxon>Bacteria</taxon>
        <taxon>Pseudomonadati</taxon>
        <taxon>Pseudomonadota</taxon>
        <taxon>Gammaproteobacteria</taxon>
        <taxon>Pseudomonadales</taxon>
        <taxon>Pseudomonadaceae</taxon>
        <taxon>Permianibacter</taxon>
    </lineage>
</organism>
<dbReference type="PANTHER" id="PTHR45138:SF9">
    <property type="entry name" value="DIGUANYLATE CYCLASE DGCM-RELATED"/>
    <property type="match status" value="1"/>
</dbReference>
<accession>A0A4R6V145</accession>
<dbReference type="PROSITE" id="PS50887">
    <property type="entry name" value="GGDEF"/>
    <property type="match status" value="1"/>
</dbReference>
<gene>
    <name evidence="7" type="ORF">EV696_103103</name>
</gene>
<feature type="transmembrane region" description="Helical" evidence="5">
    <location>
        <begin position="110"/>
        <end position="126"/>
    </location>
</feature>
<name>A0A4R6V145_9GAMM</name>
<dbReference type="EC" id="2.7.7.65" evidence="3"/>
<comment type="cofactor">
    <cofactor evidence="1">
        <name>Mg(2+)</name>
        <dbReference type="ChEBI" id="CHEBI:18420"/>
    </cofactor>
</comment>
<dbReference type="FunFam" id="3.30.70.270:FF:000001">
    <property type="entry name" value="Diguanylate cyclase domain protein"/>
    <property type="match status" value="1"/>
</dbReference>
<dbReference type="PANTHER" id="PTHR45138">
    <property type="entry name" value="REGULATORY COMPONENTS OF SENSORY TRANSDUCTION SYSTEM"/>
    <property type="match status" value="1"/>
</dbReference>
<dbReference type="GO" id="GO:0043709">
    <property type="term" value="P:cell adhesion involved in single-species biofilm formation"/>
    <property type="evidence" value="ECO:0007669"/>
    <property type="project" value="TreeGrafter"/>
</dbReference>
<dbReference type="AlphaFoldDB" id="A0A4R6V145"/>
<comment type="caution">
    <text evidence="7">The sequence shown here is derived from an EMBL/GenBank/DDBJ whole genome shotgun (WGS) entry which is preliminary data.</text>
</comment>
<sequence length="376" mass="42755">MTTNSTNDTARLNQSQLLRERRVLMAAGVYLFCWVVVAVLNLREHIHISWTLMSALGATALLINISFVQAIRRQYNLRFEDPSLTQPQMAIATLWGLPLLYYAVNVRAEGMMVFFCIFAFGMFRLNRRQLLQQAGLIALLYVAMLVFESYTRQQPIAAQEWMRLSFLMMTLIVIAFLGGEIYDMRQKLHSRHLALARANQLISRQATHDALTGLHNRHFLMDAMLREEARHKRHGGHLSVVICDLDHFKLLNDRYGHLVGDEVLREAAQCLQETLRRTDLVSMADDHVLARFGGEEFVMLLPETPLEGARICAERLRKALNELQLKTLPAGSRITASFGVAEIRPGEHTSEMLQRADDALYEAKAAGRNDVRVALV</sequence>
<evidence type="ECO:0000256" key="3">
    <source>
        <dbReference type="ARBA" id="ARBA00012528"/>
    </source>
</evidence>
<keyword evidence="5" id="KW-0472">Membrane</keyword>
<keyword evidence="5" id="KW-1133">Transmembrane helix</keyword>
<evidence type="ECO:0000256" key="4">
    <source>
        <dbReference type="ARBA" id="ARBA00034247"/>
    </source>
</evidence>
<evidence type="ECO:0000256" key="1">
    <source>
        <dbReference type="ARBA" id="ARBA00001946"/>
    </source>
</evidence>
<evidence type="ECO:0000259" key="6">
    <source>
        <dbReference type="PROSITE" id="PS50887"/>
    </source>
</evidence>
<feature type="transmembrane region" description="Helical" evidence="5">
    <location>
        <begin position="48"/>
        <end position="68"/>
    </location>
</feature>
<evidence type="ECO:0000313" key="7">
    <source>
        <dbReference type="EMBL" id="TDQ49734.1"/>
    </source>
</evidence>
<dbReference type="Proteomes" id="UP000295375">
    <property type="component" value="Unassembled WGS sequence"/>
</dbReference>
<dbReference type="InterPro" id="IPR043128">
    <property type="entry name" value="Rev_trsase/Diguanyl_cyclase"/>
</dbReference>
<comment type="catalytic activity">
    <reaction evidence="4">
        <text>2 GTP = 3',3'-c-di-GMP + 2 diphosphate</text>
        <dbReference type="Rhea" id="RHEA:24898"/>
        <dbReference type="ChEBI" id="CHEBI:33019"/>
        <dbReference type="ChEBI" id="CHEBI:37565"/>
        <dbReference type="ChEBI" id="CHEBI:58805"/>
        <dbReference type="EC" id="2.7.7.65"/>
    </reaction>
</comment>
<dbReference type="SMART" id="SM00267">
    <property type="entry name" value="GGDEF"/>
    <property type="match status" value="1"/>
</dbReference>
<evidence type="ECO:0000256" key="2">
    <source>
        <dbReference type="ARBA" id="ARBA00004533"/>
    </source>
</evidence>
<dbReference type="CDD" id="cd01949">
    <property type="entry name" value="GGDEF"/>
    <property type="match status" value="1"/>
</dbReference>
<dbReference type="NCBIfam" id="TIGR00254">
    <property type="entry name" value="GGDEF"/>
    <property type="match status" value="1"/>
</dbReference>
<dbReference type="SUPFAM" id="SSF55073">
    <property type="entry name" value="Nucleotide cyclase"/>
    <property type="match status" value="1"/>
</dbReference>
<dbReference type="GO" id="GO:0052621">
    <property type="term" value="F:diguanylate cyclase activity"/>
    <property type="evidence" value="ECO:0007669"/>
    <property type="project" value="UniProtKB-EC"/>
</dbReference>
<keyword evidence="5" id="KW-0812">Transmembrane</keyword>
<evidence type="ECO:0000313" key="8">
    <source>
        <dbReference type="Proteomes" id="UP000295375"/>
    </source>
</evidence>
<protein>
    <recommendedName>
        <fullName evidence="3">diguanylate cyclase</fullName>
        <ecNumber evidence="3">2.7.7.65</ecNumber>
    </recommendedName>
</protein>